<evidence type="ECO:0000259" key="8">
    <source>
        <dbReference type="PROSITE" id="PS50262"/>
    </source>
</evidence>
<feature type="transmembrane region" description="Helical" evidence="7">
    <location>
        <begin position="247"/>
        <end position="266"/>
    </location>
</feature>
<feature type="transmembrane region" description="Helical" evidence="7">
    <location>
        <begin position="120"/>
        <end position="140"/>
    </location>
</feature>
<evidence type="ECO:0000256" key="2">
    <source>
        <dbReference type="ARBA" id="ARBA00022475"/>
    </source>
</evidence>
<name>A0A9J2PLQ0_ASCLU</name>
<dbReference type="WBParaSite" id="ALUE_0001086701-mRNA-1">
    <property type="protein sequence ID" value="ALUE_0001086701-mRNA-1"/>
    <property type="gene ID" value="ALUE_0001086701"/>
</dbReference>
<evidence type="ECO:0000313" key="9">
    <source>
        <dbReference type="Proteomes" id="UP000036681"/>
    </source>
</evidence>
<dbReference type="InterPro" id="IPR000276">
    <property type="entry name" value="GPCR_Rhodpsn"/>
</dbReference>
<dbReference type="PANTHER" id="PTHR24241">
    <property type="entry name" value="NEUROPEPTIDE RECEPTOR-RELATED G-PROTEIN COUPLED RECEPTOR"/>
    <property type="match status" value="1"/>
</dbReference>
<evidence type="ECO:0000313" key="10">
    <source>
        <dbReference type="WBParaSite" id="ALUE_0001086701-mRNA-1"/>
    </source>
</evidence>
<keyword evidence="3 7" id="KW-0812">Transmembrane</keyword>
<feature type="transmembrane region" description="Helical" evidence="7">
    <location>
        <begin position="20"/>
        <end position="41"/>
    </location>
</feature>
<reference evidence="10" key="1">
    <citation type="submission" date="2023-03" db="UniProtKB">
        <authorList>
            <consortium name="WormBaseParasite"/>
        </authorList>
    </citation>
    <scope>IDENTIFICATION</scope>
</reference>
<feature type="transmembrane region" description="Helical" evidence="7">
    <location>
        <begin position="160"/>
        <end position="187"/>
    </location>
</feature>
<dbReference type="Pfam" id="PF00001">
    <property type="entry name" value="7tm_1"/>
    <property type="match status" value="1"/>
</dbReference>
<evidence type="ECO:0000256" key="7">
    <source>
        <dbReference type="SAM" id="Phobius"/>
    </source>
</evidence>
<comment type="subcellular location">
    <subcellularLocation>
        <location evidence="1">Cell membrane</location>
        <topology evidence="1">Multi-pass membrane protein</topology>
    </subcellularLocation>
</comment>
<dbReference type="GO" id="GO:0005886">
    <property type="term" value="C:plasma membrane"/>
    <property type="evidence" value="ECO:0007669"/>
    <property type="project" value="UniProtKB-SubCell"/>
</dbReference>
<dbReference type="InterPro" id="IPR017452">
    <property type="entry name" value="GPCR_Rhodpsn_7TM"/>
</dbReference>
<evidence type="ECO:0000256" key="4">
    <source>
        <dbReference type="ARBA" id="ARBA00022989"/>
    </source>
</evidence>
<accession>A0A9J2PLQ0</accession>
<keyword evidence="9" id="KW-1185">Reference proteome</keyword>
<keyword evidence="5 7" id="KW-0472">Membrane</keyword>
<keyword evidence="6" id="KW-0675">Receptor</keyword>
<dbReference type="AlphaFoldDB" id="A0A9J2PLQ0"/>
<feature type="domain" description="G-protein coupled receptors family 1 profile" evidence="8">
    <location>
        <begin position="31"/>
        <end position="263"/>
    </location>
</feature>
<dbReference type="Proteomes" id="UP000036681">
    <property type="component" value="Unplaced"/>
</dbReference>
<dbReference type="CDD" id="cd00637">
    <property type="entry name" value="7tm_classA_rhodopsin-like"/>
    <property type="match status" value="1"/>
</dbReference>
<dbReference type="PRINTS" id="PR00237">
    <property type="entry name" value="GPCRRHODOPSN"/>
</dbReference>
<evidence type="ECO:0000256" key="3">
    <source>
        <dbReference type="ARBA" id="ARBA00022692"/>
    </source>
</evidence>
<dbReference type="Gene3D" id="1.20.1070.10">
    <property type="entry name" value="Rhodopsin 7-helix transmembrane proteins"/>
    <property type="match status" value="1"/>
</dbReference>
<keyword evidence="4 7" id="KW-1133">Transmembrane helix</keyword>
<feature type="transmembrane region" description="Helical" evidence="7">
    <location>
        <begin position="48"/>
        <end position="68"/>
    </location>
</feature>
<keyword evidence="2" id="KW-1003">Cell membrane</keyword>
<dbReference type="GO" id="GO:0004930">
    <property type="term" value="F:G protein-coupled receptor activity"/>
    <property type="evidence" value="ECO:0007669"/>
    <property type="project" value="InterPro"/>
</dbReference>
<evidence type="ECO:0000256" key="6">
    <source>
        <dbReference type="ARBA" id="ARBA00023170"/>
    </source>
</evidence>
<feature type="transmembrane region" description="Helical" evidence="7">
    <location>
        <begin position="208"/>
        <end position="227"/>
    </location>
</feature>
<feature type="transmembrane region" description="Helical" evidence="7">
    <location>
        <begin position="88"/>
        <end position="108"/>
    </location>
</feature>
<dbReference type="GO" id="GO:0032870">
    <property type="term" value="P:cellular response to hormone stimulus"/>
    <property type="evidence" value="ECO:0007669"/>
    <property type="project" value="TreeGrafter"/>
</dbReference>
<evidence type="ECO:0000256" key="5">
    <source>
        <dbReference type="ARBA" id="ARBA00023136"/>
    </source>
</evidence>
<dbReference type="PROSITE" id="PS50262">
    <property type="entry name" value="G_PROTEIN_RECEP_F1_2"/>
    <property type="match status" value="1"/>
</dbReference>
<protein>
    <submittedName>
        <fullName evidence="10">G-protein coupled receptors family 1 profile domain-containing protein</fullName>
    </submittedName>
</protein>
<dbReference type="PANTHER" id="PTHR24241:SF170">
    <property type="entry name" value="G-PROTEIN COUPLED RECEPTORS FAMILY 1 PROFILE DOMAIN-CONTAINING PROTEIN"/>
    <property type="match status" value="1"/>
</dbReference>
<dbReference type="SUPFAM" id="SSF81321">
    <property type="entry name" value="Family A G protein-coupled receptor-like"/>
    <property type="match status" value="1"/>
</dbReference>
<proteinExistence type="predicted"/>
<evidence type="ECO:0000256" key="1">
    <source>
        <dbReference type="ARBA" id="ARBA00004651"/>
    </source>
</evidence>
<sequence>MLAMVDTSTLTAEALARAAVILSVGLLLIFSALISITVTLCNEALRDVIGYYMVSLSAVDLVCSVLIVPTSMYSALAPDWHFMGDNSLLCKCSVYLEVVLFANTVYTYEAEQTLTRCKCWIAFTWLTALLLSLPIVVARMQVSYYQAAELCILDWSATAAYSLTLAVLIICPSASAILFTYCAIFSAMRNTHTLEDSQRMLLETDHNFAVAFFVLIAFCLSWLPVIVVRAMPETMLGAADSATVNFVFVWLAIGGPSSKLLISLFINREFRAALGSLIPSFCPCCAVSASEQRRQQYRNLSTEQRTPFG</sequence>
<organism evidence="9 10">
    <name type="scientific">Ascaris lumbricoides</name>
    <name type="common">Giant roundworm</name>
    <dbReference type="NCBI Taxonomy" id="6252"/>
    <lineage>
        <taxon>Eukaryota</taxon>
        <taxon>Metazoa</taxon>
        <taxon>Ecdysozoa</taxon>
        <taxon>Nematoda</taxon>
        <taxon>Chromadorea</taxon>
        <taxon>Rhabditida</taxon>
        <taxon>Spirurina</taxon>
        <taxon>Ascaridomorpha</taxon>
        <taxon>Ascaridoidea</taxon>
        <taxon>Ascarididae</taxon>
        <taxon>Ascaris</taxon>
    </lineage>
</organism>
<dbReference type="GO" id="GO:0042277">
    <property type="term" value="F:peptide binding"/>
    <property type="evidence" value="ECO:0007669"/>
    <property type="project" value="TreeGrafter"/>
</dbReference>